<organism evidence="7 8">
    <name type="scientific">Plutella xylostella</name>
    <name type="common">Diamondback moth</name>
    <name type="synonym">Plutella maculipennis</name>
    <dbReference type="NCBI Taxonomy" id="51655"/>
    <lineage>
        <taxon>Eukaryota</taxon>
        <taxon>Metazoa</taxon>
        <taxon>Ecdysozoa</taxon>
        <taxon>Arthropoda</taxon>
        <taxon>Hexapoda</taxon>
        <taxon>Insecta</taxon>
        <taxon>Pterygota</taxon>
        <taxon>Neoptera</taxon>
        <taxon>Endopterygota</taxon>
        <taxon>Lepidoptera</taxon>
        <taxon>Glossata</taxon>
        <taxon>Ditrysia</taxon>
        <taxon>Yponomeutoidea</taxon>
        <taxon>Plutellidae</taxon>
        <taxon>Plutella</taxon>
    </lineage>
</organism>
<name>A0ABQ7R4P9_PLUXY</name>
<dbReference type="SUPFAM" id="SSF54373">
    <property type="entry name" value="FAD-linked reductases, C-terminal domain"/>
    <property type="match status" value="1"/>
</dbReference>
<comment type="caution">
    <text evidence="7">The sequence shown here is derived from an EMBL/GenBank/DDBJ whole genome shotgun (WGS) entry which is preliminary data.</text>
</comment>
<evidence type="ECO:0000256" key="2">
    <source>
        <dbReference type="ARBA" id="ARBA00010790"/>
    </source>
</evidence>
<comment type="cofactor">
    <cofactor evidence="1">
        <name>FAD</name>
        <dbReference type="ChEBI" id="CHEBI:57692"/>
    </cofactor>
</comment>
<feature type="non-terminal residue" evidence="7">
    <location>
        <position position="1"/>
    </location>
</feature>
<dbReference type="InterPro" id="IPR036188">
    <property type="entry name" value="FAD/NAD-bd_sf"/>
</dbReference>
<keyword evidence="3 5" id="KW-0285">Flavoprotein</keyword>
<dbReference type="Gene3D" id="3.50.50.60">
    <property type="entry name" value="FAD/NAD(P)-binding domain"/>
    <property type="match status" value="1"/>
</dbReference>
<dbReference type="Pfam" id="PF00732">
    <property type="entry name" value="GMC_oxred_N"/>
    <property type="match status" value="1"/>
</dbReference>
<evidence type="ECO:0000313" key="7">
    <source>
        <dbReference type="EMBL" id="KAG7312254.1"/>
    </source>
</evidence>
<dbReference type="SUPFAM" id="SSF51905">
    <property type="entry name" value="FAD/NAD(P)-binding domain"/>
    <property type="match status" value="1"/>
</dbReference>
<accession>A0ABQ7R4P9</accession>
<evidence type="ECO:0000256" key="4">
    <source>
        <dbReference type="ARBA" id="ARBA00022827"/>
    </source>
</evidence>
<dbReference type="InterPro" id="IPR000172">
    <property type="entry name" value="GMC_OxRdtase_N"/>
</dbReference>
<evidence type="ECO:0000256" key="1">
    <source>
        <dbReference type="ARBA" id="ARBA00001974"/>
    </source>
</evidence>
<dbReference type="InterPro" id="IPR007867">
    <property type="entry name" value="GMC_OxRtase_C"/>
</dbReference>
<proteinExistence type="inferred from homology"/>
<reference evidence="7 8" key="1">
    <citation type="submission" date="2021-06" db="EMBL/GenBank/DDBJ databases">
        <title>A haploid diamondback moth (Plutella xylostella L.) genome assembly resolves 31 chromosomes and identifies a diamide resistance mutation.</title>
        <authorList>
            <person name="Ward C.M."/>
            <person name="Perry K.D."/>
            <person name="Baker G."/>
            <person name="Powis K."/>
            <person name="Heckel D.G."/>
            <person name="Baxter S.W."/>
        </authorList>
    </citation>
    <scope>NUCLEOTIDE SEQUENCE [LARGE SCALE GENOMIC DNA]</scope>
    <source>
        <strain evidence="7 8">LV</strain>
        <tissue evidence="7">Single pupa</tissue>
    </source>
</reference>
<protein>
    <recommendedName>
        <fullName evidence="6">Glucose-methanol-choline oxidoreductase N-terminal domain-containing protein</fullName>
    </recommendedName>
</protein>
<dbReference type="Proteomes" id="UP000823941">
    <property type="component" value="Chromosome 3"/>
</dbReference>
<gene>
    <name evidence="7" type="ORF">JYU34_001726</name>
</gene>
<comment type="similarity">
    <text evidence="2 5">Belongs to the GMC oxidoreductase family.</text>
</comment>
<dbReference type="Gene3D" id="3.30.560.10">
    <property type="entry name" value="Glucose Oxidase, domain 3"/>
    <property type="match status" value="1"/>
</dbReference>
<evidence type="ECO:0000256" key="5">
    <source>
        <dbReference type="RuleBase" id="RU003968"/>
    </source>
</evidence>
<evidence type="ECO:0000256" key="3">
    <source>
        <dbReference type="ARBA" id="ARBA00022630"/>
    </source>
</evidence>
<evidence type="ECO:0000313" key="8">
    <source>
        <dbReference type="Proteomes" id="UP000823941"/>
    </source>
</evidence>
<dbReference type="InterPro" id="IPR012132">
    <property type="entry name" value="GMC_OxRdtase"/>
</dbReference>
<feature type="domain" description="Glucose-methanol-choline oxidoreductase N-terminal" evidence="6">
    <location>
        <begin position="39"/>
        <end position="62"/>
    </location>
</feature>
<dbReference type="PANTHER" id="PTHR11552:SF147">
    <property type="entry name" value="CHOLINE DEHYDROGENASE, MITOCHONDRIAL"/>
    <property type="match status" value="1"/>
</dbReference>
<dbReference type="PIRSF" id="PIRSF000137">
    <property type="entry name" value="Alcohol_oxidase"/>
    <property type="match status" value="1"/>
</dbReference>
<evidence type="ECO:0000259" key="6">
    <source>
        <dbReference type="PROSITE" id="PS00623"/>
    </source>
</evidence>
<keyword evidence="4 5" id="KW-0274">FAD</keyword>
<dbReference type="PROSITE" id="PS00623">
    <property type="entry name" value="GMC_OXRED_1"/>
    <property type="match status" value="1"/>
</dbReference>
<dbReference type="EMBL" id="JAHIBW010000003">
    <property type="protein sequence ID" value="KAG7312254.1"/>
    <property type="molecule type" value="Genomic_DNA"/>
</dbReference>
<sequence length="512" mass="58067">VPGYSPSLQRSQYDWNYYSYQNQTGAAQKIPHVSPVAKGKVLGGSSSLNTMVYARGNPEDYNLWTRMGFTGWDWKTLFPYFLKSEHLDDHELLNDPVYAHYHSTEGPIIVTKPKGTDPDVIRKLDIVIESLGEIGIKPLLDFNGPTQYGISWTLFTHSKPPSVRSSTAISYLVPNRDRKNLYVLKNAYVSKVLIDDHNGAYGVEVHKNKKIFSFFAKKEVIVSTGVINTPKLLVASGIGTKHDVERLGIPLVADLPVGVEMQNHYQVPVVVTGEHHENVSYNGDCPLDSPNHVTLMLNGFYSVFDHTRPEYQLIPYYLNQSSPIVRGIFSNNFFYNDQIVQSVLDLNAEHEIFLYNFLILRPKSRGSVTIKGVGEQDDPIIRANAIYDPEDIFVLREGIKRIVNYITETKYYKHIGAKIFKMNLPQCDYYEFLSDDYWDCYCVNMLAMEYNQCCSSGMGRVVDQELKVYGTRRLRVVDASVMPSIPSGNLNIPTITIAERASDLIKHEHLGK</sequence>
<dbReference type="PANTHER" id="PTHR11552">
    <property type="entry name" value="GLUCOSE-METHANOL-CHOLINE GMC OXIDOREDUCTASE"/>
    <property type="match status" value="1"/>
</dbReference>
<dbReference type="Pfam" id="PF05199">
    <property type="entry name" value="GMC_oxred_C"/>
    <property type="match status" value="1"/>
</dbReference>
<keyword evidence="8" id="KW-1185">Reference proteome</keyword>